<evidence type="ECO:0000313" key="2">
    <source>
        <dbReference type="EMBL" id="KAK3227718.1"/>
    </source>
</evidence>
<dbReference type="Pfam" id="PF13456">
    <property type="entry name" value="RVT_3"/>
    <property type="match status" value="1"/>
</dbReference>
<reference evidence="2" key="1">
    <citation type="journal article" date="2023" name="Plant J.">
        <title>Genome sequences and population genomics provide insights into the demographic history, inbreeding, and mutation load of two 'living fossil' tree species of Dipteronia.</title>
        <authorList>
            <person name="Feng Y."/>
            <person name="Comes H.P."/>
            <person name="Chen J."/>
            <person name="Zhu S."/>
            <person name="Lu R."/>
            <person name="Zhang X."/>
            <person name="Li P."/>
            <person name="Qiu J."/>
            <person name="Olsen K.M."/>
            <person name="Qiu Y."/>
        </authorList>
    </citation>
    <scope>NUCLEOTIDE SEQUENCE</scope>
    <source>
        <strain evidence="2">NBL</strain>
    </source>
</reference>
<gene>
    <name evidence="2" type="ORF">Dsin_007580</name>
</gene>
<dbReference type="InterPro" id="IPR044730">
    <property type="entry name" value="RNase_H-like_dom_plant"/>
</dbReference>
<dbReference type="CDD" id="cd06222">
    <property type="entry name" value="RNase_H_like"/>
    <property type="match status" value="1"/>
</dbReference>
<dbReference type="AlphaFoldDB" id="A0AAE0B1D2"/>
<keyword evidence="3" id="KW-1185">Reference proteome</keyword>
<dbReference type="InterPro" id="IPR002156">
    <property type="entry name" value="RNaseH_domain"/>
</dbReference>
<dbReference type="GO" id="GO:0004523">
    <property type="term" value="F:RNA-DNA hybrid ribonuclease activity"/>
    <property type="evidence" value="ECO:0007669"/>
    <property type="project" value="InterPro"/>
</dbReference>
<sequence length="140" mass="15221">MDWSPPSLNGLKFNVDGSARGKPDLAGIGGVLRDFRDSNTAKILSIHRASAIFAFRPDFVGKEIVIASDSKSAVAWVNNADGISSFKHMDFIYDICNYLKFLGNSSVVYNPRSFNSFADNLAKMGSSKDNIALIKIGLVN</sequence>
<dbReference type="SUPFAM" id="SSF53098">
    <property type="entry name" value="Ribonuclease H-like"/>
    <property type="match status" value="1"/>
</dbReference>
<dbReference type="InterPro" id="IPR036397">
    <property type="entry name" value="RNaseH_sf"/>
</dbReference>
<dbReference type="Proteomes" id="UP001281410">
    <property type="component" value="Unassembled WGS sequence"/>
</dbReference>
<accession>A0AAE0B1D2</accession>
<evidence type="ECO:0000313" key="3">
    <source>
        <dbReference type="Proteomes" id="UP001281410"/>
    </source>
</evidence>
<protein>
    <recommendedName>
        <fullName evidence="1">RNase H type-1 domain-containing protein</fullName>
    </recommendedName>
</protein>
<dbReference type="InterPro" id="IPR012337">
    <property type="entry name" value="RNaseH-like_sf"/>
</dbReference>
<organism evidence="2 3">
    <name type="scientific">Dipteronia sinensis</name>
    <dbReference type="NCBI Taxonomy" id="43782"/>
    <lineage>
        <taxon>Eukaryota</taxon>
        <taxon>Viridiplantae</taxon>
        <taxon>Streptophyta</taxon>
        <taxon>Embryophyta</taxon>
        <taxon>Tracheophyta</taxon>
        <taxon>Spermatophyta</taxon>
        <taxon>Magnoliopsida</taxon>
        <taxon>eudicotyledons</taxon>
        <taxon>Gunneridae</taxon>
        <taxon>Pentapetalae</taxon>
        <taxon>rosids</taxon>
        <taxon>malvids</taxon>
        <taxon>Sapindales</taxon>
        <taxon>Sapindaceae</taxon>
        <taxon>Hippocastanoideae</taxon>
        <taxon>Acereae</taxon>
        <taxon>Dipteronia</taxon>
    </lineage>
</organism>
<evidence type="ECO:0000259" key="1">
    <source>
        <dbReference type="Pfam" id="PF13456"/>
    </source>
</evidence>
<dbReference type="Gene3D" id="3.30.420.10">
    <property type="entry name" value="Ribonuclease H-like superfamily/Ribonuclease H"/>
    <property type="match status" value="1"/>
</dbReference>
<dbReference type="EMBL" id="JANJYJ010000002">
    <property type="protein sequence ID" value="KAK3227718.1"/>
    <property type="molecule type" value="Genomic_DNA"/>
</dbReference>
<proteinExistence type="predicted"/>
<dbReference type="PANTHER" id="PTHR33033">
    <property type="entry name" value="POLYNUCLEOTIDYL TRANSFERASE, RIBONUCLEASE H-LIKE SUPERFAMILY PROTEIN-RELATED"/>
    <property type="match status" value="1"/>
</dbReference>
<dbReference type="GO" id="GO:0003676">
    <property type="term" value="F:nucleic acid binding"/>
    <property type="evidence" value="ECO:0007669"/>
    <property type="project" value="InterPro"/>
</dbReference>
<comment type="caution">
    <text evidence="2">The sequence shown here is derived from an EMBL/GenBank/DDBJ whole genome shotgun (WGS) entry which is preliminary data.</text>
</comment>
<name>A0AAE0B1D2_9ROSI</name>
<dbReference type="PANTHER" id="PTHR33033:SF83">
    <property type="entry name" value="REVERSE TRANSCRIPTASE-LIKE PROTEIN"/>
    <property type="match status" value="1"/>
</dbReference>
<feature type="domain" description="RNase H type-1" evidence="1">
    <location>
        <begin position="62"/>
        <end position="124"/>
    </location>
</feature>